<keyword evidence="1 3" id="KW-0378">Hydrolase</keyword>
<dbReference type="AlphaFoldDB" id="A0A9X1UXX0"/>
<dbReference type="GO" id="GO:0016020">
    <property type="term" value="C:membrane"/>
    <property type="evidence" value="ECO:0007669"/>
    <property type="project" value="TreeGrafter"/>
</dbReference>
<evidence type="ECO:0000256" key="1">
    <source>
        <dbReference type="ARBA" id="ARBA00022801"/>
    </source>
</evidence>
<evidence type="ECO:0000259" key="2">
    <source>
        <dbReference type="Pfam" id="PF00561"/>
    </source>
</evidence>
<dbReference type="RefSeq" id="WP_240098798.1">
    <property type="nucleotide sequence ID" value="NZ_JAJSON010000022.1"/>
</dbReference>
<keyword evidence="4" id="KW-1185">Reference proteome</keyword>
<dbReference type="Pfam" id="PF00561">
    <property type="entry name" value="Abhydrolase_1"/>
    <property type="match status" value="1"/>
</dbReference>
<dbReference type="InterPro" id="IPR050266">
    <property type="entry name" value="AB_hydrolase_sf"/>
</dbReference>
<reference evidence="3" key="1">
    <citation type="submission" date="2021-12" db="EMBL/GenBank/DDBJ databases">
        <title>Description of Gramella crocea sp. nov., a new bacterium isolated from activated sludge.</title>
        <authorList>
            <person name="Zhang X."/>
        </authorList>
    </citation>
    <scope>NUCLEOTIDE SEQUENCE</scope>
    <source>
        <strain evidence="3">YB25</strain>
    </source>
</reference>
<dbReference type="PANTHER" id="PTHR43798:SF31">
    <property type="entry name" value="AB HYDROLASE SUPERFAMILY PROTEIN YCLE"/>
    <property type="match status" value="1"/>
</dbReference>
<dbReference type="SUPFAM" id="SSF53474">
    <property type="entry name" value="alpha/beta-Hydrolases"/>
    <property type="match status" value="1"/>
</dbReference>
<evidence type="ECO:0000313" key="4">
    <source>
        <dbReference type="Proteomes" id="UP001139344"/>
    </source>
</evidence>
<organism evidence="3 4">
    <name type="scientific">Christiangramia crocea</name>
    <dbReference type="NCBI Taxonomy" id="2904124"/>
    <lineage>
        <taxon>Bacteria</taxon>
        <taxon>Pseudomonadati</taxon>
        <taxon>Bacteroidota</taxon>
        <taxon>Flavobacteriia</taxon>
        <taxon>Flavobacteriales</taxon>
        <taxon>Flavobacteriaceae</taxon>
        <taxon>Christiangramia</taxon>
    </lineage>
</organism>
<proteinExistence type="predicted"/>
<dbReference type="InterPro" id="IPR000073">
    <property type="entry name" value="AB_hydrolase_1"/>
</dbReference>
<dbReference type="PANTHER" id="PTHR43798">
    <property type="entry name" value="MONOACYLGLYCEROL LIPASE"/>
    <property type="match status" value="1"/>
</dbReference>
<dbReference type="GO" id="GO:0016787">
    <property type="term" value="F:hydrolase activity"/>
    <property type="evidence" value="ECO:0007669"/>
    <property type="project" value="UniProtKB-KW"/>
</dbReference>
<comment type="caution">
    <text evidence="3">The sequence shown here is derived from an EMBL/GenBank/DDBJ whole genome shotgun (WGS) entry which is preliminary data.</text>
</comment>
<sequence>MKKRYWFILLLLAGIVIGYFSGPVPQQPNYSEELPELTSNLKELELFIKQHEDSLPVRDDNEARIIWANGRAEVTEYSLVYLHGFAGSYRDGFPVNFDIADTLNANLFLARWAGHGLKPPASLNDFSGENAWESAKQALVIGEKLGKKVIIMSTSTGGTLAIKLAATFPDRVHALINLSPNLEDDVPATFVLNSPWGYEIARMISFGDSKKIEHDSEIATQYWDTIYPSRALVDLQVLVETSMKPKTFENVNCPVLTLYYHKNFLEEDQHVEVSVYSNAHKLFKTPDSLVQLSPLKRPKTHFIGSDIKSSDTEIVEKEIVSFLTEKMNIELGSVN</sequence>
<protein>
    <submittedName>
        <fullName evidence="3">Alpha/beta hydrolase</fullName>
    </submittedName>
</protein>
<name>A0A9X1UXX0_9FLAO</name>
<evidence type="ECO:0000313" key="3">
    <source>
        <dbReference type="EMBL" id="MCG9972011.1"/>
    </source>
</evidence>
<accession>A0A9X1UXX0</accession>
<dbReference type="EMBL" id="JAJSON010000022">
    <property type="protein sequence ID" value="MCG9972011.1"/>
    <property type="molecule type" value="Genomic_DNA"/>
</dbReference>
<dbReference type="Proteomes" id="UP001139344">
    <property type="component" value="Unassembled WGS sequence"/>
</dbReference>
<dbReference type="Gene3D" id="3.40.50.1820">
    <property type="entry name" value="alpha/beta hydrolase"/>
    <property type="match status" value="1"/>
</dbReference>
<gene>
    <name evidence="3" type="ORF">LU635_10225</name>
</gene>
<feature type="domain" description="AB hydrolase-1" evidence="2">
    <location>
        <begin position="78"/>
        <end position="183"/>
    </location>
</feature>
<dbReference type="InterPro" id="IPR029058">
    <property type="entry name" value="AB_hydrolase_fold"/>
</dbReference>